<evidence type="ECO:0000256" key="4">
    <source>
        <dbReference type="ARBA" id="ARBA00022691"/>
    </source>
</evidence>
<dbReference type="InterPro" id="IPR002792">
    <property type="entry name" value="TRAM_dom"/>
</dbReference>
<dbReference type="RefSeq" id="WP_085622395.1">
    <property type="nucleotide sequence ID" value="NZ_CP031266.1"/>
</dbReference>
<name>A0A2T4MGM8_9STAP</name>
<dbReference type="Proteomes" id="UP000646308">
    <property type="component" value="Unassembled WGS sequence"/>
</dbReference>
<keyword evidence="4 6" id="KW-0949">S-adenosyl-L-methionine</keyword>
<gene>
    <name evidence="9" type="primary">rlmD</name>
    <name evidence="10" type="ORF">B9M88_08935</name>
    <name evidence="9" type="ORF">GLV84_01210</name>
</gene>
<dbReference type="InterPro" id="IPR010280">
    <property type="entry name" value="U5_MeTrfase_fam"/>
</dbReference>
<proteinExistence type="inferred from homology"/>
<dbReference type="SUPFAM" id="SSF50249">
    <property type="entry name" value="Nucleic acid-binding proteins"/>
    <property type="match status" value="1"/>
</dbReference>
<dbReference type="Gene3D" id="2.40.50.140">
    <property type="entry name" value="Nucleic acid-binding proteins"/>
    <property type="match status" value="1"/>
</dbReference>
<dbReference type="PANTHER" id="PTHR11061:SF30">
    <property type="entry name" value="TRNA (URACIL(54)-C(5))-METHYLTRANSFERASE"/>
    <property type="match status" value="1"/>
</dbReference>
<dbReference type="InterPro" id="IPR012340">
    <property type="entry name" value="NA-bd_OB-fold"/>
</dbReference>
<comment type="similarity">
    <text evidence="6">Belongs to the class I-like SAM-binding methyltransferase superfamily. RNA M5U methyltransferase family.</text>
</comment>
<reference evidence="9" key="2">
    <citation type="submission" date="2019-11" db="EMBL/GenBank/DDBJ databases">
        <title>Whole genome comparisons of Staphylococcus agnetis isolates from cattle and chickens.</title>
        <authorList>
            <person name="Rhoads D."/>
            <person name="Shwani A."/>
            <person name="Adkins P."/>
            <person name="Calcutt M."/>
            <person name="Middleton J."/>
        </authorList>
    </citation>
    <scope>NUCLEOTIDE SEQUENCE</scope>
    <source>
        <strain evidence="9">1387</strain>
    </source>
</reference>
<evidence type="ECO:0000313" key="11">
    <source>
        <dbReference type="Proteomes" id="UP000195208"/>
    </source>
</evidence>
<feature type="active site" evidence="7">
    <location>
        <position position="410"/>
    </location>
</feature>
<dbReference type="PROSITE" id="PS01230">
    <property type="entry name" value="TRMA_1"/>
    <property type="match status" value="1"/>
</dbReference>
<keyword evidence="11" id="KW-1185">Reference proteome</keyword>
<dbReference type="PROSITE" id="PS50926">
    <property type="entry name" value="TRAM"/>
    <property type="match status" value="1"/>
</dbReference>
<dbReference type="EC" id="2.1.1.190" evidence="9"/>
<dbReference type="Gene3D" id="3.40.50.150">
    <property type="entry name" value="Vaccinia Virus protein VP39"/>
    <property type="match status" value="1"/>
</dbReference>
<organism evidence="9 12">
    <name type="scientific">Staphylococcus agnetis</name>
    <dbReference type="NCBI Taxonomy" id="985762"/>
    <lineage>
        <taxon>Bacteria</taxon>
        <taxon>Bacillati</taxon>
        <taxon>Bacillota</taxon>
        <taxon>Bacilli</taxon>
        <taxon>Bacillales</taxon>
        <taxon>Staphylococcaceae</taxon>
        <taxon>Staphylococcus</taxon>
    </lineage>
</organism>
<dbReference type="SUPFAM" id="SSF53335">
    <property type="entry name" value="S-adenosyl-L-methionine-dependent methyltransferases"/>
    <property type="match status" value="1"/>
</dbReference>
<feature type="binding site" evidence="6">
    <location>
        <position position="383"/>
    </location>
    <ligand>
        <name>S-adenosyl-L-methionine</name>
        <dbReference type="ChEBI" id="CHEBI:59789"/>
    </ligand>
</feature>
<dbReference type="PROSITE" id="PS51687">
    <property type="entry name" value="SAM_MT_RNA_M5U"/>
    <property type="match status" value="1"/>
</dbReference>
<dbReference type="EMBL" id="WMFL01000015">
    <property type="protein sequence ID" value="NJI01505.1"/>
    <property type="molecule type" value="Genomic_DNA"/>
</dbReference>
<dbReference type="InterPro" id="IPR030390">
    <property type="entry name" value="MeTrfase_TrmA_AS"/>
</dbReference>
<evidence type="ECO:0000313" key="9">
    <source>
        <dbReference type="EMBL" id="NJI01505.1"/>
    </source>
</evidence>
<dbReference type="FunFam" id="3.40.50.150:FF:000009">
    <property type="entry name" value="23S rRNA (Uracil(1939)-C(5))-methyltransferase RlmD"/>
    <property type="match status" value="1"/>
</dbReference>
<evidence type="ECO:0000256" key="1">
    <source>
        <dbReference type="ARBA" id="ARBA00022485"/>
    </source>
</evidence>
<protein>
    <submittedName>
        <fullName evidence="9">23S rRNA (Uracil(1939)-C(5))-methyltransferase RlmD</fullName>
        <ecNumber evidence="9">2.1.1.190</ecNumber>
    </submittedName>
</protein>
<dbReference type="Pfam" id="PF01938">
    <property type="entry name" value="TRAM"/>
    <property type="match status" value="1"/>
</dbReference>
<dbReference type="NCBIfam" id="TIGR00479">
    <property type="entry name" value="rumA"/>
    <property type="match status" value="1"/>
</dbReference>
<feature type="binding site" evidence="6">
    <location>
        <position position="285"/>
    </location>
    <ligand>
        <name>S-adenosyl-L-methionine</name>
        <dbReference type="ChEBI" id="CHEBI:59789"/>
    </ligand>
</feature>
<comment type="caution">
    <text evidence="9">The sequence shown here is derived from an EMBL/GenBank/DDBJ whole genome shotgun (WGS) entry which is preliminary data.</text>
</comment>
<dbReference type="InterPro" id="IPR029063">
    <property type="entry name" value="SAM-dependent_MTases_sf"/>
</dbReference>
<keyword evidence="1" id="KW-0479">Metal-binding</keyword>
<sequence>MSVVHKNQMLEGEVVDLTHEGHGVVKIDAYPIFVPQTLVGERIDYKIIKVKKNFAIGKVITIKKESDARMVPPCDYYDKCGGCQLQHLNYEAQLEMKRNQVVNLFHRKGKLPHVPIHPTVGMDHPWFYRNKSQIPVGGEKQQVEMGYYRQRSHHIINMDQCLIQYQAQNGIMRLLRDLLNQYNIAPYQETVHQGLVRHVVIRKGYHSDEIMVTIVINGTELPHTHDIVNALVEAFPQIKSIKININKEKSNVIMGAKSITLYGEETISDSLGELNFKINDKSFYQINVLQTEKLYNIAVNYAGLTGAETVLDAYCGIGTIALSMADRAKHVYGVEVVPEAIEDAKRNAQLNHFNNTTFVAGPAEKVILDWQKQGIRPDVVTVDPPRKGCDNTFIETLNQLEPDKIVYVSCNPSTQLRDIQLLLNKYDLIEVTPVDMFPHTTHVETVALLKRKKSDE</sequence>
<dbReference type="GO" id="GO:0070475">
    <property type="term" value="P:rRNA base methylation"/>
    <property type="evidence" value="ECO:0007669"/>
    <property type="project" value="TreeGrafter"/>
</dbReference>
<feature type="binding site" evidence="6">
    <location>
        <position position="335"/>
    </location>
    <ligand>
        <name>S-adenosyl-L-methionine</name>
        <dbReference type="ChEBI" id="CHEBI:59789"/>
    </ligand>
</feature>
<accession>A0A2T4MGM8</accession>
<dbReference type="FunFam" id="2.40.50.140:FF:000097">
    <property type="entry name" value="23S rRNA (uracil(1939)-C(5))-methyltransferase RlmD"/>
    <property type="match status" value="1"/>
</dbReference>
<evidence type="ECO:0000313" key="12">
    <source>
        <dbReference type="Proteomes" id="UP000646308"/>
    </source>
</evidence>
<keyword evidence="2 6" id="KW-0489">Methyltransferase</keyword>
<evidence type="ECO:0000259" key="8">
    <source>
        <dbReference type="PROSITE" id="PS50926"/>
    </source>
</evidence>
<dbReference type="EMBL" id="NEFX01000017">
    <property type="protein sequence ID" value="OTW30642.1"/>
    <property type="molecule type" value="Genomic_DNA"/>
</dbReference>
<dbReference type="FunFam" id="2.40.50.1070:FF:000003">
    <property type="entry name" value="23S rRNA (Uracil-5-)-methyltransferase RumA"/>
    <property type="match status" value="1"/>
</dbReference>
<evidence type="ECO:0000313" key="10">
    <source>
        <dbReference type="EMBL" id="OTW30642.1"/>
    </source>
</evidence>
<evidence type="ECO:0000256" key="6">
    <source>
        <dbReference type="PROSITE-ProRule" id="PRU01024"/>
    </source>
</evidence>
<feature type="binding site" evidence="6">
    <location>
        <position position="314"/>
    </location>
    <ligand>
        <name>S-adenosyl-L-methionine</name>
        <dbReference type="ChEBI" id="CHEBI:59789"/>
    </ligand>
</feature>
<dbReference type="Proteomes" id="UP000195208">
    <property type="component" value="Unassembled WGS sequence"/>
</dbReference>
<dbReference type="GO" id="GO:0070041">
    <property type="term" value="F:rRNA (uridine-C5-)-methyltransferase activity"/>
    <property type="evidence" value="ECO:0007669"/>
    <property type="project" value="TreeGrafter"/>
</dbReference>
<dbReference type="Gene3D" id="2.40.50.1070">
    <property type="match status" value="1"/>
</dbReference>
<dbReference type="PANTHER" id="PTHR11061">
    <property type="entry name" value="RNA M5U METHYLTRANSFERASE"/>
    <property type="match status" value="1"/>
</dbReference>
<reference evidence="10 11" key="1">
    <citation type="submission" date="2017-04" db="EMBL/GenBank/DDBJ databases">
        <title>Staphylococcus agnetis, a potential pathogen in the broiler production.</title>
        <authorList>
            <person name="Poulsen L."/>
        </authorList>
    </citation>
    <scope>NUCLEOTIDE SEQUENCE [LARGE SCALE GENOMIC DNA]</scope>
    <source>
        <strain evidence="10 11">723_310714_2_2_spleen</strain>
    </source>
</reference>
<keyword evidence="1" id="KW-0408">Iron</keyword>
<evidence type="ECO:0000256" key="2">
    <source>
        <dbReference type="ARBA" id="ARBA00022603"/>
    </source>
</evidence>
<keyword evidence="5" id="KW-0411">Iron-sulfur</keyword>
<feature type="active site" description="Nucleophile" evidence="6">
    <location>
        <position position="410"/>
    </location>
</feature>
<keyword evidence="3 6" id="KW-0808">Transferase</keyword>
<evidence type="ECO:0000256" key="5">
    <source>
        <dbReference type="ARBA" id="ARBA00023014"/>
    </source>
</evidence>
<dbReference type="AlphaFoldDB" id="A0A2T4MGM8"/>
<dbReference type="GO" id="GO:0051539">
    <property type="term" value="F:4 iron, 4 sulfur cluster binding"/>
    <property type="evidence" value="ECO:0007669"/>
    <property type="project" value="UniProtKB-KW"/>
</dbReference>
<dbReference type="CDD" id="cd02440">
    <property type="entry name" value="AdoMet_MTases"/>
    <property type="match status" value="1"/>
</dbReference>
<keyword evidence="1" id="KW-0004">4Fe-4S</keyword>
<dbReference type="GeneID" id="57692076"/>
<dbReference type="InterPro" id="IPR030391">
    <property type="entry name" value="MeTrfase_TrmA_CS"/>
</dbReference>
<dbReference type="PROSITE" id="PS01231">
    <property type="entry name" value="TRMA_2"/>
    <property type="match status" value="1"/>
</dbReference>
<dbReference type="Pfam" id="PF05958">
    <property type="entry name" value="tRNA_U5-meth_tr"/>
    <property type="match status" value="1"/>
</dbReference>
<evidence type="ECO:0000256" key="7">
    <source>
        <dbReference type="PROSITE-ProRule" id="PRU10015"/>
    </source>
</evidence>
<feature type="domain" description="TRAM" evidence="8">
    <location>
        <begin position="3"/>
        <end position="61"/>
    </location>
</feature>
<evidence type="ECO:0000256" key="3">
    <source>
        <dbReference type="ARBA" id="ARBA00022679"/>
    </source>
</evidence>